<comment type="caution">
    <text evidence="2">The sequence shown here is derived from an EMBL/GenBank/DDBJ whole genome shotgun (WGS) entry which is preliminary data.</text>
</comment>
<dbReference type="EMBL" id="BMAO01014095">
    <property type="protein sequence ID" value="GFQ92859.1"/>
    <property type="molecule type" value="Genomic_DNA"/>
</dbReference>
<evidence type="ECO:0000259" key="1">
    <source>
        <dbReference type="Pfam" id="PF08241"/>
    </source>
</evidence>
<organism evidence="2 3">
    <name type="scientific">Trichonephila clavata</name>
    <name type="common">Joro spider</name>
    <name type="synonym">Nephila clavata</name>
    <dbReference type="NCBI Taxonomy" id="2740835"/>
    <lineage>
        <taxon>Eukaryota</taxon>
        <taxon>Metazoa</taxon>
        <taxon>Ecdysozoa</taxon>
        <taxon>Arthropoda</taxon>
        <taxon>Chelicerata</taxon>
        <taxon>Arachnida</taxon>
        <taxon>Araneae</taxon>
        <taxon>Araneomorphae</taxon>
        <taxon>Entelegynae</taxon>
        <taxon>Araneoidea</taxon>
        <taxon>Nephilidae</taxon>
        <taxon>Trichonephila</taxon>
    </lineage>
</organism>
<gene>
    <name evidence="2" type="primary">jhamt_3</name>
    <name evidence="2" type="ORF">TNCT_25131</name>
</gene>
<feature type="domain" description="Methyltransferase type 11" evidence="1">
    <location>
        <begin position="6"/>
        <end position="104"/>
    </location>
</feature>
<dbReference type="CDD" id="cd02440">
    <property type="entry name" value="AdoMet_MTases"/>
    <property type="match status" value="1"/>
</dbReference>
<dbReference type="Pfam" id="PF08241">
    <property type="entry name" value="Methyltransf_11"/>
    <property type="match status" value="1"/>
</dbReference>
<proteinExistence type="predicted"/>
<dbReference type="InterPro" id="IPR013216">
    <property type="entry name" value="Methyltransf_11"/>
</dbReference>
<evidence type="ECO:0000313" key="2">
    <source>
        <dbReference type="EMBL" id="GFQ92859.1"/>
    </source>
</evidence>
<dbReference type="AlphaFoldDB" id="A0A8X6HU41"/>
<dbReference type="GO" id="GO:0008757">
    <property type="term" value="F:S-adenosylmethionine-dependent methyltransferase activity"/>
    <property type="evidence" value="ECO:0007669"/>
    <property type="project" value="InterPro"/>
</dbReference>
<sequence length="240" mass="28012">MELLMDIGCGSGERSTQYLTFLYPRATEIIAIDPRKELIAEAKKFHQYPKVNYVVADIADWYSLEMWEEKVSHMVSLRYLNFVLDLRVAFQNMFRLLKVDGEAVLLFPAGGEVYQCIQKVAQKPKWRPYFIDTVLVPEAIERQWDRETYDTVLEEAGFTDIEVSDMETVTFVYPSEELFKDDILTTLAKTIPNELKEKFAEEILDEHTAYCQHENGSISIKYSYVCCFLRKSESEFEESL</sequence>
<dbReference type="OrthoDB" id="6482745at2759"/>
<accession>A0A8X6HU41</accession>
<dbReference type="SUPFAM" id="SSF53335">
    <property type="entry name" value="S-adenosyl-L-methionine-dependent methyltransferases"/>
    <property type="match status" value="1"/>
</dbReference>
<dbReference type="PANTHER" id="PTHR43861">
    <property type="entry name" value="TRANS-ACONITATE 2-METHYLTRANSFERASE-RELATED"/>
    <property type="match status" value="1"/>
</dbReference>
<name>A0A8X6HU41_TRICU</name>
<evidence type="ECO:0000313" key="3">
    <source>
        <dbReference type="Proteomes" id="UP000887116"/>
    </source>
</evidence>
<dbReference type="Gene3D" id="3.40.50.150">
    <property type="entry name" value="Vaccinia Virus protein VP39"/>
    <property type="match status" value="1"/>
</dbReference>
<dbReference type="InterPro" id="IPR029063">
    <property type="entry name" value="SAM-dependent_MTases_sf"/>
</dbReference>
<protein>
    <submittedName>
        <fullName evidence="2">Juvenile hormone acid O-methyltransferase</fullName>
    </submittedName>
</protein>
<keyword evidence="3" id="KW-1185">Reference proteome</keyword>
<reference evidence="2" key="1">
    <citation type="submission" date="2020-07" db="EMBL/GenBank/DDBJ databases">
        <title>Multicomponent nature underlies the extraordinary mechanical properties of spider dragline silk.</title>
        <authorList>
            <person name="Kono N."/>
            <person name="Nakamura H."/>
            <person name="Mori M."/>
            <person name="Yoshida Y."/>
            <person name="Ohtoshi R."/>
            <person name="Malay A.D."/>
            <person name="Moran D.A.P."/>
            <person name="Tomita M."/>
            <person name="Numata K."/>
            <person name="Arakawa K."/>
        </authorList>
    </citation>
    <scope>NUCLEOTIDE SEQUENCE</scope>
</reference>
<dbReference type="Proteomes" id="UP000887116">
    <property type="component" value="Unassembled WGS sequence"/>
</dbReference>